<dbReference type="KEGG" id="mfk:E2N92_01850"/>
<evidence type="ECO:0000313" key="4">
    <source>
        <dbReference type="Proteomes" id="UP000826709"/>
    </source>
</evidence>
<protein>
    <submittedName>
        <fullName evidence="3">Type IV pilin</fullName>
    </submittedName>
</protein>
<keyword evidence="1" id="KW-1133">Transmembrane helix</keyword>
<dbReference type="OrthoDB" id="106964at2157"/>
<evidence type="ECO:0000259" key="2">
    <source>
        <dbReference type="Pfam" id="PF07790"/>
    </source>
</evidence>
<feature type="domain" description="Archaeal Type IV pilin N-terminal" evidence="2">
    <location>
        <begin position="12"/>
        <end position="36"/>
    </location>
</feature>
<dbReference type="Proteomes" id="UP000826709">
    <property type="component" value="Chromosome"/>
</dbReference>
<evidence type="ECO:0000313" key="3">
    <source>
        <dbReference type="EMBL" id="QYZ78260.1"/>
    </source>
</evidence>
<dbReference type="AlphaFoldDB" id="A0A8G0ZZ56"/>
<sequence length="198" mass="22607">MARLCKDEQGGSDLIGSILLVALVIILAAAIAAFLMFILFSLDIFPEEEPCIFEIEKVTHVNKEGEYKFASRVTLWYNTTPPQPVIDGMYHLRKICGQEQKEPDRKKPYRTDDLWAQFYRNGEPVATRLSTLYGYTFIPSHHYGIQTINGREMWDPNGRITVDFTDGTFRPGDTVRVEIYSKSEERLISADSYDIAAV</sequence>
<accession>A0A8G0ZZ56</accession>
<dbReference type="EMBL" id="CP037968">
    <property type="protein sequence ID" value="QYZ78260.1"/>
    <property type="molecule type" value="Genomic_DNA"/>
</dbReference>
<dbReference type="InterPro" id="IPR012859">
    <property type="entry name" value="Pilin_N_archaeal"/>
</dbReference>
<evidence type="ECO:0000256" key="1">
    <source>
        <dbReference type="SAM" id="Phobius"/>
    </source>
</evidence>
<name>A0A8G0ZZ56_9EURY</name>
<gene>
    <name evidence="3" type="ORF">E2N92_01850</name>
</gene>
<reference evidence="3" key="1">
    <citation type="journal article" date="2005" name="Int. J. Syst. Evol. Microbiol.">
        <title>Methanofollis formosanus sp. nov., isolated from a fish pond.</title>
        <authorList>
            <person name="Wu S.Y."/>
            <person name="Chen S.C."/>
            <person name="Lai M.C."/>
        </authorList>
    </citation>
    <scope>NUCLEOTIDE SEQUENCE</scope>
    <source>
        <strain evidence="3">ML15</strain>
    </source>
</reference>
<dbReference type="Pfam" id="PF07790">
    <property type="entry name" value="Pilin_N"/>
    <property type="match status" value="1"/>
</dbReference>
<organism evidence="3 4">
    <name type="scientific">Methanofollis formosanus</name>
    <dbReference type="NCBI Taxonomy" id="299308"/>
    <lineage>
        <taxon>Archaea</taxon>
        <taxon>Methanobacteriati</taxon>
        <taxon>Methanobacteriota</taxon>
        <taxon>Stenosarchaea group</taxon>
        <taxon>Methanomicrobia</taxon>
        <taxon>Methanomicrobiales</taxon>
        <taxon>Methanomicrobiaceae</taxon>
        <taxon>Methanofollis</taxon>
    </lineage>
</organism>
<keyword evidence="1" id="KW-0472">Membrane</keyword>
<keyword evidence="4" id="KW-1185">Reference proteome</keyword>
<reference evidence="3" key="2">
    <citation type="submission" date="2019-03" db="EMBL/GenBank/DDBJ databases">
        <authorList>
            <person name="Chen S.-C."/>
            <person name="Wu S.-Y."/>
            <person name="Lai M.-C."/>
        </authorList>
    </citation>
    <scope>NUCLEOTIDE SEQUENCE</scope>
    <source>
        <strain evidence="3">ML15</strain>
    </source>
</reference>
<proteinExistence type="predicted"/>
<keyword evidence="1" id="KW-0812">Transmembrane</keyword>
<feature type="transmembrane region" description="Helical" evidence="1">
    <location>
        <begin position="14"/>
        <end position="40"/>
    </location>
</feature>